<keyword evidence="1" id="KW-0812">Transmembrane</keyword>
<gene>
    <name evidence="3" type="ORF">SCARUB_03957</name>
</gene>
<keyword evidence="1" id="KW-1133">Transmembrane helix</keyword>
<name>A0A1E3X7I0_9BACT</name>
<dbReference type="InterPro" id="IPR056339">
    <property type="entry name" value="CARF_Card1"/>
</dbReference>
<dbReference type="Proteomes" id="UP000094056">
    <property type="component" value="Unassembled WGS sequence"/>
</dbReference>
<dbReference type="Pfam" id="PF23400">
    <property type="entry name" value="CARF_Card1"/>
    <property type="match status" value="1"/>
</dbReference>
<feature type="domain" description="Card1 CARF" evidence="2">
    <location>
        <begin position="105"/>
        <end position="200"/>
    </location>
</feature>
<evidence type="ECO:0000313" key="3">
    <source>
        <dbReference type="EMBL" id="ODS30934.1"/>
    </source>
</evidence>
<dbReference type="AlphaFoldDB" id="A0A1E3X7I0"/>
<evidence type="ECO:0000313" key="4">
    <source>
        <dbReference type="Proteomes" id="UP000094056"/>
    </source>
</evidence>
<accession>A0A1E3X7I0</accession>
<comment type="caution">
    <text evidence="3">The sequence shown here is derived from an EMBL/GenBank/DDBJ whole genome shotgun (WGS) entry which is preliminary data.</text>
</comment>
<proteinExistence type="predicted"/>
<dbReference type="EMBL" id="MAYW01000160">
    <property type="protein sequence ID" value="ODS30934.1"/>
    <property type="molecule type" value="Genomic_DNA"/>
</dbReference>
<organism evidence="3 4">
    <name type="scientific">Candidatus Scalindua rubra</name>
    <dbReference type="NCBI Taxonomy" id="1872076"/>
    <lineage>
        <taxon>Bacteria</taxon>
        <taxon>Pseudomonadati</taxon>
        <taxon>Planctomycetota</taxon>
        <taxon>Candidatus Brocadiia</taxon>
        <taxon>Candidatus Brocadiales</taxon>
        <taxon>Candidatus Scalinduaceae</taxon>
        <taxon>Candidatus Scalindua</taxon>
    </lineage>
</organism>
<feature type="transmembrane region" description="Helical" evidence="1">
    <location>
        <begin position="39"/>
        <end position="61"/>
    </location>
</feature>
<protein>
    <submittedName>
        <fullName evidence="3">CRISPR-associated protein</fullName>
    </submittedName>
</protein>
<feature type="transmembrane region" description="Helical" evidence="1">
    <location>
        <begin position="12"/>
        <end position="33"/>
    </location>
</feature>
<keyword evidence="1" id="KW-0472">Membrane</keyword>
<reference evidence="3 4" key="1">
    <citation type="submission" date="2016-07" db="EMBL/GenBank/DDBJ databases">
        <title>Draft genome of Scalindua rubra, obtained from a brine-seawater interface in the Red Sea, sheds light on salt adaptation in anammox bacteria.</title>
        <authorList>
            <person name="Speth D.R."/>
            <person name="Lagkouvardos I."/>
            <person name="Wang Y."/>
            <person name="Qian P.-Y."/>
            <person name="Dutilh B.E."/>
            <person name="Jetten M.S."/>
        </authorList>
    </citation>
    <scope>NUCLEOTIDE SEQUENCE [LARGE SCALE GENOMIC DNA]</scope>
    <source>
        <strain evidence="3">BSI-1</strain>
    </source>
</reference>
<evidence type="ECO:0000259" key="2">
    <source>
        <dbReference type="Pfam" id="PF23400"/>
    </source>
</evidence>
<dbReference type="Gene3D" id="3.40.50.10770">
    <property type="entry name" value="Hypothetical protein VC1899 like domain (Restriction endonuclease-like)"/>
    <property type="match status" value="1"/>
</dbReference>
<sequence>MYTLTSFIKEKWLEIAIIAIAIQLITNAFSIFLENKPVVIASAAIALLLVVAIVVSVSSIIQSKRRKIGEGKALSIKRKGVIFTIGFTSHLSNSPALKVIKTLRPQYCAFIGTQQTLESQVGKSIAKAANIGKDEYREKAVEPTNIREIKEDTEHLINWMLDQGLSLKDIVVDITSGTSIMSIAAHIASDERTVDTQYVYSEYKDNKPVPETQKALLVSKYER</sequence>
<evidence type="ECO:0000256" key="1">
    <source>
        <dbReference type="SAM" id="Phobius"/>
    </source>
</evidence>